<dbReference type="Gene3D" id="3.40.50.300">
    <property type="entry name" value="P-loop containing nucleotide triphosphate hydrolases"/>
    <property type="match status" value="1"/>
</dbReference>
<sequence length="550" mass="61689">MLRGEIAVGEWVWRAVLRHYRDLVEGPARGLHFDPAAGLHVVQFIERWFRHVKGSQAGEPILLDPWQRFWTVVLYGWKLGPGGPRRFQRGLEGVPRKNGKSTWKAPQGAYLWMMDGEAGAEVYALGTTREQAMTVYAPAAANVRRWLRQSPRLQRCIKLMEGKNQEAMWLDHVALFRPLPANDDALDGLNPHAILFDELHAQKTRGLWDVMESALGARRQPLLSAITTAGWILDGICTELLDYLKRVLKGEIEDDSFFGYWYAADEGDDPYTLATWRKANPGLGTIKTLHHMQTQARKAQALPSARANFLTKDLNIFVGQEGGWFDMRVWDQCAAPVLPEHLAGRRCYGGLDLSSTRDLTAFVLVFPPDADDEPWRVLCHFWAPQAKLDEDEGDDRAPYKRWAEAGWLTVTPGDVVDYLPVKRTVQQACVLFDVVEIGYDRWNAQSTTTELMDAGVPMVEVQQTTQGVGGGAKQLELLVYGRRLHHGGNPVLRYCADNTALLMDSNENFRPDKRRSRPNGRIDGISALCTALSRAVAPGAAGPELISLDR</sequence>
<dbReference type="PANTHER" id="PTHR41287:SF1">
    <property type="entry name" value="PROTEIN YMFN"/>
    <property type="match status" value="1"/>
</dbReference>
<proteinExistence type="predicted"/>
<dbReference type="PANTHER" id="PTHR41287">
    <property type="match status" value="1"/>
</dbReference>
<reference evidence="3 4" key="1">
    <citation type="submission" date="2021-01" db="EMBL/GenBank/DDBJ databases">
        <title>Piscinibacter sp. Jin2 Genome sequencing and assembly.</title>
        <authorList>
            <person name="Kim I."/>
        </authorList>
    </citation>
    <scope>NUCLEOTIDE SEQUENCE [LARGE SCALE GENOMIC DNA]</scope>
    <source>
        <strain evidence="3 4">Jin2</strain>
    </source>
</reference>
<dbReference type="Proteomes" id="UP000643207">
    <property type="component" value="Unassembled WGS sequence"/>
</dbReference>
<comment type="caution">
    <text evidence="3">The sequence shown here is derived from an EMBL/GenBank/DDBJ whole genome shotgun (WGS) entry which is preliminary data.</text>
</comment>
<dbReference type="Pfam" id="PF20441">
    <property type="entry name" value="TerL_nuclease"/>
    <property type="match status" value="1"/>
</dbReference>
<dbReference type="InterPro" id="IPR046461">
    <property type="entry name" value="TerL_ATPase"/>
</dbReference>
<evidence type="ECO:0000313" key="3">
    <source>
        <dbReference type="EMBL" id="MBL0720201.1"/>
    </source>
</evidence>
<dbReference type="InterPro" id="IPR005021">
    <property type="entry name" value="Terminase_largesu-like"/>
</dbReference>
<dbReference type="EMBL" id="JAERRA010000001">
    <property type="protein sequence ID" value="MBL0720201.1"/>
    <property type="molecule type" value="Genomic_DNA"/>
</dbReference>
<accession>A0A9X0XER5</accession>
<name>A0A9X0XER5_9BURK</name>
<dbReference type="Pfam" id="PF03354">
    <property type="entry name" value="TerL_ATPase"/>
    <property type="match status" value="1"/>
</dbReference>
<evidence type="ECO:0000259" key="1">
    <source>
        <dbReference type="Pfam" id="PF03354"/>
    </source>
</evidence>
<dbReference type="InterPro" id="IPR046462">
    <property type="entry name" value="TerL_nuclease"/>
</dbReference>
<feature type="domain" description="Terminase large subunit-like ATPase" evidence="1">
    <location>
        <begin position="65"/>
        <end position="246"/>
    </location>
</feature>
<gene>
    <name evidence="3" type="ORF">JI742_09895</name>
</gene>
<dbReference type="InterPro" id="IPR027417">
    <property type="entry name" value="P-loop_NTPase"/>
</dbReference>
<dbReference type="RefSeq" id="WP_201826070.1">
    <property type="nucleotide sequence ID" value="NZ_JAERRA010000001.1"/>
</dbReference>
<keyword evidence="4" id="KW-1185">Reference proteome</keyword>
<evidence type="ECO:0000259" key="2">
    <source>
        <dbReference type="Pfam" id="PF20441"/>
    </source>
</evidence>
<dbReference type="AlphaFoldDB" id="A0A9X0XER5"/>
<feature type="domain" description="Terminase large subunit-like endonuclease" evidence="2">
    <location>
        <begin position="251"/>
        <end position="536"/>
    </location>
</feature>
<organism evidence="3 4">
    <name type="scientific">Aquariibacter lacus</name>
    <dbReference type="NCBI Taxonomy" id="2801332"/>
    <lineage>
        <taxon>Bacteria</taxon>
        <taxon>Pseudomonadati</taxon>
        <taxon>Pseudomonadota</taxon>
        <taxon>Betaproteobacteria</taxon>
        <taxon>Burkholderiales</taxon>
        <taxon>Sphaerotilaceae</taxon>
        <taxon>Aquariibacter</taxon>
    </lineage>
</organism>
<protein>
    <submittedName>
        <fullName evidence="3">Terminase large subunit</fullName>
    </submittedName>
</protein>
<evidence type="ECO:0000313" key="4">
    <source>
        <dbReference type="Proteomes" id="UP000643207"/>
    </source>
</evidence>
<dbReference type="GO" id="GO:0004519">
    <property type="term" value="F:endonuclease activity"/>
    <property type="evidence" value="ECO:0007669"/>
    <property type="project" value="InterPro"/>
</dbReference>